<gene>
    <name evidence="1" type="ORF">Drose_32280</name>
</gene>
<accession>A0ABY5Z249</accession>
<organism evidence="1 2">
    <name type="scientific">Dactylosporangium roseum</name>
    <dbReference type="NCBI Taxonomy" id="47989"/>
    <lineage>
        <taxon>Bacteria</taxon>
        <taxon>Bacillati</taxon>
        <taxon>Actinomycetota</taxon>
        <taxon>Actinomycetes</taxon>
        <taxon>Micromonosporales</taxon>
        <taxon>Micromonosporaceae</taxon>
        <taxon>Dactylosporangium</taxon>
    </lineage>
</organism>
<reference evidence="1" key="1">
    <citation type="submission" date="2021-04" db="EMBL/GenBank/DDBJ databases">
        <title>Biosynthetic gene clusters of Dactylosporangioum roseum.</title>
        <authorList>
            <person name="Hartkoorn R.C."/>
            <person name="Beaudoing E."/>
            <person name="Hot D."/>
            <person name="Moureu S."/>
        </authorList>
    </citation>
    <scope>NUCLEOTIDE SEQUENCE</scope>
    <source>
        <strain evidence="1">NRRL B-16295</strain>
    </source>
</reference>
<name>A0ABY5Z249_9ACTN</name>
<sequence>MRYAEYKANGGVAIERRPERRAVDLIREAARTDRYWVLSPEPAGTWTLRQLDGATGLLGDPAHESDVFGPDSDKALAWAGDLVEVTGWVSMSRPYPRAFVDEVYDLVRDLALTPRPGRTVIVRVEPGPDGIKLLVVRECWPATGLESDPLYSCECGGFKDEADMLRQVSGWFGLTEDGWTTVAPHMEYRHN</sequence>
<dbReference type="Proteomes" id="UP001058271">
    <property type="component" value="Chromosome"/>
</dbReference>
<dbReference type="EMBL" id="CP073721">
    <property type="protein sequence ID" value="UWZ35734.1"/>
    <property type="molecule type" value="Genomic_DNA"/>
</dbReference>
<evidence type="ECO:0000313" key="1">
    <source>
        <dbReference type="EMBL" id="UWZ35734.1"/>
    </source>
</evidence>
<proteinExistence type="predicted"/>
<protein>
    <submittedName>
        <fullName evidence="1">Uncharacterized protein</fullName>
    </submittedName>
</protein>
<evidence type="ECO:0000313" key="2">
    <source>
        <dbReference type="Proteomes" id="UP001058271"/>
    </source>
</evidence>
<dbReference type="RefSeq" id="WP_260725082.1">
    <property type="nucleotide sequence ID" value="NZ_BAAABS010000083.1"/>
</dbReference>
<keyword evidence="2" id="KW-1185">Reference proteome</keyword>